<keyword evidence="4" id="KW-1185">Reference proteome</keyword>
<comment type="caution">
    <text evidence="3">The sequence shown here is derived from an EMBL/GenBank/DDBJ whole genome shotgun (WGS) entry which is preliminary data.</text>
</comment>
<dbReference type="RefSeq" id="WP_184208329.1">
    <property type="nucleotide sequence ID" value="NZ_JACHIF010000004.1"/>
</dbReference>
<dbReference type="CDD" id="cd00158">
    <property type="entry name" value="RHOD"/>
    <property type="match status" value="1"/>
</dbReference>
<dbReference type="InterPro" id="IPR001763">
    <property type="entry name" value="Rhodanese-like_dom"/>
</dbReference>
<dbReference type="Gene3D" id="3.40.250.10">
    <property type="entry name" value="Rhodanese-like domain"/>
    <property type="match status" value="1"/>
</dbReference>
<feature type="signal peptide" evidence="1">
    <location>
        <begin position="1"/>
        <end position="17"/>
    </location>
</feature>
<reference evidence="3 4" key="1">
    <citation type="submission" date="2020-08" db="EMBL/GenBank/DDBJ databases">
        <title>Genomic Encyclopedia of Type Strains, Phase IV (KMG-IV): sequencing the most valuable type-strain genomes for metagenomic binning, comparative biology and taxonomic classification.</title>
        <authorList>
            <person name="Goeker M."/>
        </authorList>
    </citation>
    <scope>NUCLEOTIDE SEQUENCE [LARGE SCALE GENOMIC DNA]</scope>
    <source>
        <strain evidence="3 4">DSM 12251</strain>
    </source>
</reference>
<dbReference type="SUPFAM" id="SSF52821">
    <property type="entry name" value="Rhodanese/Cell cycle control phosphatase"/>
    <property type="match status" value="1"/>
</dbReference>
<evidence type="ECO:0000259" key="2">
    <source>
        <dbReference type="PROSITE" id="PS50206"/>
    </source>
</evidence>
<dbReference type="AlphaFoldDB" id="A0A7W8DQ02"/>
<feature type="domain" description="Rhodanese" evidence="2">
    <location>
        <begin position="54"/>
        <end position="144"/>
    </location>
</feature>
<sequence>MKSVIQAGFLLLMAAVAAGVTREIHPRAPALHLSEAPRMKDEVNLKDIQERWQGKVLWIDARPAEAYEKGHIPKAMLLNEQGFMDQVLELMEVLQRTTLPVIIYCGGEKCEASRKVKERLLELVPLDDCYVLKGGWPAWQAAQK</sequence>
<dbReference type="Proteomes" id="UP000534294">
    <property type="component" value="Unassembled WGS sequence"/>
</dbReference>
<accession>A0A7W8DQ02</accession>
<name>A0A7W8DQ02_9BACT</name>
<evidence type="ECO:0000313" key="4">
    <source>
        <dbReference type="Proteomes" id="UP000534294"/>
    </source>
</evidence>
<evidence type="ECO:0000313" key="3">
    <source>
        <dbReference type="EMBL" id="MBB5037953.1"/>
    </source>
</evidence>
<dbReference type="GO" id="GO:0016740">
    <property type="term" value="F:transferase activity"/>
    <property type="evidence" value="ECO:0007669"/>
    <property type="project" value="UniProtKB-KW"/>
</dbReference>
<keyword evidence="1" id="KW-0732">Signal</keyword>
<proteinExistence type="predicted"/>
<keyword evidence="3" id="KW-0808">Transferase</keyword>
<organism evidence="3 4">
    <name type="scientific">Prosthecobacter dejongeii</name>
    <dbReference type="NCBI Taxonomy" id="48465"/>
    <lineage>
        <taxon>Bacteria</taxon>
        <taxon>Pseudomonadati</taxon>
        <taxon>Verrucomicrobiota</taxon>
        <taxon>Verrucomicrobiia</taxon>
        <taxon>Verrucomicrobiales</taxon>
        <taxon>Verrucomicrobiaceae</taxon>
        <taxon>Prosthecobacter</taxon>
    </lineage>
</organism>
<dbReference type="PROSITE" id="PS50206">
    <property type="entry name" value="RHODANESE_3"/>
    <property type="match status" value="1"/>
</dbReference>
<evidence type="ECO:0000256" key="1">
    <source>
        <dbReference type="SAM" id="SignalP"/>
    </source>
</evidence>
<dbReference type="EMBL" id="JACHIF010000004">
    <property type="protein sequence ID" value="MBB5037953.1"/>
    <property type="molecule type" value="Genomic_DNA"/>
</dbReference>
<gene>
    <name evidence="3" type="ORF">HNQ64_002211</name>
</gene>
<dbReference type="Pfam" id="PF00581">
    <property type="entry name" value="Rhodanese"/>
    <property type="match status" value="1"/>
</dbReference>
<protein>
    <submittedName>
        <fullName evidence="3">Rhodanese-related sulfurtransferase</fullName>
    </submittedName>
</protein>
<feature type="chain" id="PRO_5030966516" evidence="1">
    <location>
        <begin position="18"/>
        <end position="144"/>
    </location>
</feature>
<dbReference type="InterPro" id="IPR036873">
    <property type="entry name" value="Rhodanese-like_dom_sf"/>
</dbReference>
<dbReference type="SMART" id="SM00450">
    <property type="entry name" value="RHOD"/>
    <property type="match status" value="1"/>
</dbReference>